<proteinExistence type="inferred from homology"/>
<organism evidence="8 9">
    <name type="scientific">Apatococcus lobatus</name>
    <dbReference type="NCBI Taxonomy" id="904363"/>
    <lineage>
        <taxon>Eukaryota</taxon>
        <taxon>Viridiplantae</taxon>
        <taxon>Chlorophyta</taxon>
        <taxon>core chlorophytes</taxon>
        <taxon>Trebouxiophyceae</taxon>
        <taxon>Chlorellales</taxon>
        <taxon>Chlorellaceae</taxon>
        <taxon>Apatococcus</taxon>
    </lineage>
</organism>
<dbReference type="Gene3D" id="3.40.50.300">
    <property type="entry name" value="P-loop containing nucleotide triphosphate hydrolases"/>
    <property type="match status" value="1"/>
</dbReference>
<evidence type="ECO:0000256" key="5">
    <source>
        <dbReference type="ARBA" id="ARBA00022777"/>
    </source>
</evidence>
<keyword evidence="4" id="KW-0547">Nucleotide-binding</keyword>
<feature type="domain" description="Guanylate kinase-like" evidence="7">
    <location>
        <begin position="105"/>
        <end position="286"/>
    </location>
</feature>
<dbReference type="FunFam" id="3.30.63.10:FF:000002">
    <property type="entry name" value="Guanylate kinase 1"/>
    <property type="match status" value="1"/>
</dbReference>
<accession>A0AAW1RQT2</accession>
<dbReference type="NCBIfam" id="TIGR03263">
    <property type="entry name" value="guanyl_kin"/>
    <property type="match status" value="1"/>
</dbReference>
<dbReference type="EC" id="2.7.4.8" evidence="2"/>
<evidence type="ECO:0000313" key="8">
    <source>
        <dbReference type="EMBL" id="KAK9835746.1"/>
    </source>
</evidence>
<comment type="similarity">
    <text evidence="1">Belongs to the guanylate kinase family.</text>
</comment>
<dbReference type="PANTHER" id="PTHR23117:SF13">
    <property type="entry name" value="GUANYLATE KINASE"/>
    <property type="match status" value="1"/>
</dbReference>
<dbReference type="AlphaFoldDB" id="A0AAW1RQT2"/>
<name>A0AAW1RQT2_9CHLO</name>
<evidence type="ECO:0000256" key="1">
    <source>
        <dbReference type="ARBA" id="ARBA00005790"/>
    </source>
</evidence>
<dbReference type="CDD" id="cd00071">
    <property type="entry name" value="GMPK"/>
    <property type="match status" value="1"/>
</dbReference>
<dbReference type="SMART" id="SM00072">
    <property type="entry name" value="GuKc"/>
    <property type="match status" value="1"/>
</dbReference>
<dbReference type="PROSITE" id="PS00856">
    <property type="entry name" value="GUANYLATE_KINASE_1"/>
    <property type="match status" value="1"/>
</dbReference>
<evidence type="ECO:0000256" key="6">
    <source>
        <dbReference type="ARBA" id="ARBA00022840"/>
    </source>
</evidence>
<gene>
    <name evidence="8" type="ORF">WJX74_007238</name>
</gene>
<protein>
    <recommendedName>
        <fullName evidence="2">guanylate kinase</fullName>
        <ecNumber evidence="2">2.7.4.8</ecNumber>
    </recommendedName>
</protein>
<dbReference type="GO" id="GO:0005829">
    <property type="term" value="C:cytosol"/>
    <property type="evidence" value="ECO:0007669"/>
    <property type="project" value="TreeGrafter"/>
</dbReference>
<reference evidence="8 9" key="1">
    <citation type="journal article" date="2024" name="Nat. Commun.">
        <title>Phylogenomics reveals the evolutionary origins of lichenization in chlorophyte algae.</title>
        <authorList>
            <person name="Puginier C."/>
            <person name="Libourel C."/>
            <person name="Otte J."/>
            <person name="Skaloud P."/>
            <person name="Haon M."/>
            <person name="Grisel S."/>
            <person name="Petersen M."/>
            <person name="Berrin J.G."/>
            <person name="Delaux P.M."/>
            <person name="Dal Grande F."/>
            <person name="Keller J."/>
        </authorList>
    </citation>
    <scope>NUCLEOTIDE SEQUENCE [LARGE SCALE GENOMIC DNA]</scope>
    <source>
        <strain evidence="8 9">SAG 2145</strain>
    </source>
</reference>
<dbReference type="InterPro" id="IPR008144">
    <property type="entry name" value="Guanylate_kin-like_dom"/>
</dbReference>
<sequence>MALHISQRCNAALAQAGRQCPFCTLGAFLTRTPGAVSDVALKTPSDSLPRLRGQRPAAMLPSLAYSAAAVAEAPVLQRQASTMFEELERETGQLSTNPMVPAAAPLVVVLSGPSGVGKDAVIKRLQQQNAERLKFVVTATSRPMRTGEVDGIDYVFVSRQHFEQWIRDDELVEHALVYGEYKGIPRGHITSALAAGSDVVLRVDIQGAATIMRMIPNAILIFIVAESERALVQRLFARKTEPFDKMVQRAQTARNETAHLPNFQYVVVNREGHLEDTVAEIQSILTAERCSTKRCYPSEA</sequence>
<dbReference type="Pfam" id="PF00625">
    <property type="entry name" value="Guanylate_kin"/>
    <property type="match status" value="1"/>
</dbReference>
<dbReference type="PANTHER" id="PTHR23117">
    <property type="entry name" value="GUANYLATE KINASE-RELATED"/>
    <property type="match status" value="1"/>
</dbReference>
<evidence type="ECO:0000313" key="9">
    <source>
        <dbReference type="Proteomes" id="UP001438707"/>
    </source>
</evidence>
<dbReference type="Proteomes" id="UP001438707">
    <property type="component" value="Unassembled WGS sequence"/>
</dbReference>
<keyword evidence="9" id="KW-1185">Reference proteome</keyword>
<evidence type="ECO:0000256" key="4">
    <source>
        <dbReference type="ARBA" id="ARBA00022741"/>
    </source>
</evidence>
<keyword evidence="5" id="KW-0418">Kinase</keyword>
<dbReference type="EMBL" id="JALJOS010000008">
    <property type="protein sequence ID" value="KAK9835746.1"/>
    <property type="molecule type" value="Genomic_DNA"/>
</dbReference>
<keyword evidence="3" id="KW-0808">Transferase</keyword>
<dbReference type="InterPro" id="IPR020590">
    <property type="entry name" value="Guanylate_kinase_CS"/>
</dbReference>
<dbReference type="Gene3D" id="3.30.63.10">
    <property type="entry name" value="Guanylate Kinase phosphate binding domain"/>
    <property type="match status" value="1"/>
</dbReference>
<keyword evidence="6" id="KW-0067">ATP-binding</keyword>
<dbReference type="InterPro" id="IPR027417">
    <property type="entry name" value="P-loop_NTPase"/>
</dbReference>
<dbReference type="InterPro" id="IPR008145">
    <property type="entry name" value="GK/Ca_channel_bsu"/>
</dbReference>
<evidence type="ECO:0000259" key="7">
    <source>
        <dbReference type="PROSITE" id="PS50052"/>
    </source>
</evidence>
<dbReference type="InterPro" id="IPR017665">
    <property type="entry name" value="Guanylate_kinase"/>
</dbReference>
<comment type="caution">
    <text evidence="8">The sequence shown here is derived from an EMBL/GenBank/DDBJ whole genome shotgun (WGS) entry which is preliminary data.</text>
</comment>
<dbReference type="GO" id="GO:0004385">
    <property type="term" value="F:GMP kinase activity"/>
    <property type="evidence" value="ECO:0007669"/>
    <property type="project" value="UniProtKB-EC"/>
</dbReference>
<evidence type="ECO:0000256" key="3">
    <source>
        <dbReference type="ARBA" id="ARBA00022679"/>
    </source>
</evidence>
<dbReference type="GO" id="GO:0005524">
    <property type="term" value="F:ATP binding"/>
    <property type="evidence" value="ECO:0007669"/>
    <property type="project" value="UniProtKB-KW"/>
</dbReference>
<dbReference type="SUPFAM" id="SSF52540">
    <property type="entry name" value="P-loop containing nucleoside triphosphate hydrolases"/>
    <property type="match status" value="1"/>
</dbReference>
<evidence type="ECO:0000256" key="2">
    <source>
        <dbReference type="ARBA" id="ARBA00012961"/>
    </source>
</evidence>
<dbReference type="PROSITE" id="PS50052">
    <property type="entry name" value="GUANYLATE_KINASE_2"/>
    <property type="match status" value="1"/>
</dbReference>